<evidence type="ECO:0000313" key="2">
    <source>
        <dbReference type="Proteomes" id="UP000237000"/>
    </source>
</evidence>
<dbReference type="EMBL" id="JXTC01000247">
    <property type="protein sequence ID" value="PON77133.1"/>
    <property type="molecule type" value="Genomic_DNA"/>
</dbReference>
<sequence>MNTLHIDGCEDCMQPGYTMPESGDEQYVNLEYNLERRGCRSSSFRWLASVAGKSLIAFFTRDLIQRKTSMTRESL</sequence>
<name>A0A2P5DV08_TREOI</name>
<proteinExistence type="predicted"/>
<keyword evidence="2" id="KW-1185">Reference proteome</keyword>
<comment type="caution">
    <text evidence="1">The sequence shown here is derived from an EMBL/GenBank/DDBJ whole genome shotgun (WGS) entry which is preliminary data.</text>
</comment>
<gene>
    <name evidence="1" type="ORF">TorRG33x02_241050</name>
</gene>
<dbReference type="Proteomes" id="UP000237000">
    <property type="component" value="Unassembled WGS sequence"/>
</dbReference>
<dbReference type="AlphaFoldDB" id="A0A2P5DV08"/>
<protein>
    <submittedName>
        <fullName evidence="1">Uncharacterized protein</fullName>
    </submittedName>
</protein>
<organism evidence="1 2">
    <name type="scientific">Trema orientale</name>
    <name type="common">Charcoal tree</name>
    <name type="synonym">Celtis orientalis</name>
    <dbReference type="NCBI Taxonomy" id="63057"/>
    <lineage>
        <taxon>Eukaryota</taxon>
        <taxon>Viridiplantae</taxon>
        <taxon>Streptophyta</taxon>
        <taxon>Embryophyta</taxon>
        <taxon>Tracheophyta</taxon>
        <taxon>Spermatophyta</taxon>
        <taxon>Magnoliopsida</taxon>
        <taxon>eudicotyledons</taxon>
        <taxon>Gunneridae</taxon>
        <taxon>Pentapetalae</taxon>
        <taxon>rosids</taxon>
        <taxon>fabids</taxon>
        <taxon>Rosales</taxon>
        <taxon>Cannabaceae</taxon>
        <taxon>Trema</taxon>
    </lineage>
</organism>
<reference evidence="2" key="1">
    <citation type="submission" date="2016-06" db="EMBL/GenBank/DDBJ databases">
        <title>Parallel loss of symbiosis genes in relatives of nitrogen-fixing non-legume Parasponia.</title>
        <authorList>
            <person name="Van Velzen R."/>
            <person name="Holmer R."/>
            <person name="Bu F."/>
            <person name="Rutten L."/>
            <person name="Van Zeijl A."/>
            <person name="Liu W."/>
            <person name="Santuari L."/>
            <person name="Cao Q."/>
            <person name="Sharma T."/>
            <person name="Shen D."/>
            <person name="Roswanjaya Y."/>
            <person name="Wardhani T."/>
            <person name="Kalhor M.S."/>
            <person name="Jansen J."/>
            <person name="Van den Hoogen J."/>
            <person name="Gungor B."/>
            <person name="Hartog M."/>
            <person name="Hontelez J."/>
            <person name="Verver J."/>
            <person name="Yang W.-C."/>
            <person name="Schijlen E."/>
            <person name="Repin R."/>
            <person name="Schilthuizen M."/>
            <person name="Schranz E."/>
            <person name="Heidstra R."/>
            <person name="Miyata K."/>
            <person name="Fedorova E."/>
            <person name="Kohlen W."/>
            <person name="Bisseling T."/>
            <person name="Smit S."/>
            <person name="Geurts R."/>
        </authorList>
    </citation>
    <scope>NUCLEOTIDE SEQUENCE [LARGE SCALE GENOMIC DNA]</scope>
    <source>
        <strain evidence="2">cv. RG33-2</strain>
    </source>
</reference>
<dbReference type="InParanoid" id="A0A2P5DV08"/>
<evidence type="ECO:0000313" key="1">
    <source>
        <dbReference type="EMBL" id="PON77133.1"/>
    </source>
</evidence>
<accession>A0A2P5DV08</accession>